<evidence type="ECO:0000256" key="1">
    <source>
        <dbReference type="SAM" id="MobiDB-lite"/>
    </source>
</evidence>
<sequence length="127" mass="13781">MTGKETRQQKAAQEVWRKGYDMKHPDMVCPRGQSSSSVFLGPPASGHLRTAVPTRHLRTSVRKPTFFLGPPGGQTGVRRTHGFRGMEGRRDTCEVSGQVRGRARREASEPSPRGAGAVAGEGDPDEV</sequence>
<dbReference type="EMBL" id="JACAGC010000002">
    <property type="protein sequence ID" value="KAF6385056.1"/>
    <property type="molecule type" value="Genomic_DNA"/>
</dbReference>
<evidence type="ECO:0000313" key="2">
    <source>
        <dbReference type="EMBL" id="KAF6385056.1"/>
    </source>
</evidence>
<accession>A0A7J8AFR1</accession>
<name>A0A7J8AFR1_RHIFE</name>
<dbReference type="Proteomes" id="UP000585614">
    <property type="component" value="Unassembled WGS sequence"/>
</dbReference>
<gene>
    <name evidence="2" type="ORF">mRhiFer1_008880</name>
</gene>
<dbReference type="AlphaFoldDB" id="A0A7J8AFR1"/>
<organism evidence="2 3">
    <name type="scientific">Rhinolophus ferrumequinum</name>
    <name type="common">Greater horseshoe bat</name>
    <dbReference type="NCBI Taxonomy" id="59479"/>
    <lineage>
        <taxon>Eukaryota</taxon>
        <taxon>Metazoa</taxon>
        <taxon>Chordata</taxon>
        <taxon>Craniata</taxon>
        <taxon>Vertebrata</taxon>
        <taxon>Euteleostomi</taxon>
        <taxon>Mammalia</taxon>
        <taxon>Eutheria</taxon>
        <taxon>Laurasiatheria</taxon>
        <taxon>Chiroptera</taxon>
        <taxon>Yinpterochiroptera</taxon>
        <taxon>Rhinolophoidea</taxon>
        <taxon>Rhinolophidae</taxon>
        <taxon>Rhinolophinae</taxon>
        <taxon>Rhinolophus</taxon>
    </lineage>
</organism>
<comment type="caution">
    <text evidence="2">The sequence shown here is derived from an EMBL/GenBank/DDBJ whole genome shotgun (WGS) entry which is preliminary data.</text>
</comment>
<evidence type="ECO:0000313" key="3">
    <source>
        <dbReference type="Proteomes" id="UP000585614"/>
    </source>
</evidence>
<proteinExistence type="predicted"/>
<feature type="region of interest" description="Disordered" evidence="1">
    <location>
        <begin position="23"/>
        <end position="127"/>
    </location>
</feature>
<reference evidence="2 3" key="1">
    <citation type="journal article" date="2020" name="Nature">
        <title>Six reference-quality genomes reveal evolution of bat adaptations.</title>
        <authorList>
            <person name="Jebb D."/>
            <person name="Huang Z."/>
            <person name="Pippel M."/>
            <person name="Hughes G.M."/>
            <person name="Lavrichenko K."/>
            <person name="Devanna P."/>
            <person name="Winkler S."/>
            <person name="Jermiin L.S."/>
            <person name="Skirmuntt E.C."/>
            <person name="Katzourakis A."/>
            <person name="Burkitt-Gray L."/>
            <person name="Ray D.A."/>
            <person name="Sullivan K.A.M."/>
            <person name="Roscito J.G."/>
            <person name="Kirilenko B.M."/>
            <person name="Davalos L.M."/>
            <person name="Corthals A.P."/>
            <person name="Power M.L."/>
            <person name="Jones G."/>
            <person name="Ransome R.D."/>
            <person name="Dechmann D.K.N."/>
            <person name="Locatelli A.G."/>
            <person name="Puechmaille S.J."/>
            <person name="Fedrigo O."/>
            <person name="Jarvis E.D."/>
            <person name="Hiller M."/>
            <person name="Vernes S.C."/>
            <person name="Myers E.W."/>
            <person name="Teeling E.C."/>
        </authorList>
    </citation>
    <scope>NUCLEOTIDE SEQUENCE [LARGE SCALE GENOMIC DNA]</scope>
    <source>
        <strain evidence="2">MRhiFer1</strain>
        <tissue evidence="2">Lung</tissue>
    </source>
</reference>
<protein>
    <submittedName>
        <fullName evidence="2">Uncharacterized protein</fullName>
    </submittedName>
</protein>
<feature type="compositionally biased region" description="Basic and acidic residues" evidence="1">
    <location>
        <begin position="84"/>
        <end position="93"/>
    </location>
</feature>